<name>A0A9W4QR59_9GAMM</name>
<evidence type="ECO:0000256" key="8">
    <source>
        <dbReference type="ARBA" id="ARBA00022777"/>
    </source>
</evidence>
<keyword evidence="14" id="KW-1185">Reference proteome</keyword>
<dbReference type="InterPro" id="IPR005467">
    <property type="entry name" value="His_kinase_dom"/>
</dbReference>
<dbReference type="CDD" id="cd00082">
    <property type="entry name" value="HisKA"/>
    <property type="match status" value="1"/>
</dbReference>
<dbReference type="InterPro" id="IPR050980">
    <property type="entry name" value="2C_sensor_his_kinase"/>
</dbReference>
<dbReference type="PANTHER" id="PTHR44936:SF10">
    <property type="entry name" value="SENSOR PROTEIN RSTB"/>
    <property type="match status" value="1"/>
</dbReference>
<evidence type="ECO:0000256" key="6">
    <source>
        <dbReference type="ARBA" id="ARBA00022679"/>
    </source>
</evidence>
<dbReference type="Proteomes" id="UP001152467">
    <property type="component" value="Unassembled WGS sequence"/>
</dbReference>
<dbReference type="SUPFAM" id="SSF47384">
    <property type="entry name" value="Homodimeric domain of signal transducing histidine kinase"/>
    <property type="match status" value="1"/>
</dbReference>
<dbReference type="Proteomes" id="UP001152485">
    <property type="component" value="Unassembled WGS sequence"/>
</dbReference>
<evidence type="ECO:0000256" key="4">
    <source>
        <dbReference type="ARBA" id="ARBA00022475"/>
    </source>
</evidence>
<comment type="subcellular location">
    <subcellularLocation>
        <location evidence="2">Cell membrane</location>
        <topology evidence="2">Multi-pass membrane protein</topology>
    </subcellularLocation>
</comment>
<evidence type="ECO:0000259" key="11">
    <source>
        <dbReference type="PROSITE" id="PS50109"/>
    </source>
</evidence>
<evidence type="ECO:0000313" key="14">
    <source>
        <dbReference type="Proteomes" id="UP001152467"/>
    </source>
</evidence>
<dbReference type="GO" id="GO:0000155">
    <property type="term" value="F:phosphorelay sensor kinase activity"/>
    <property type="evidence" value="ECO:0007669"/>
    <property type="project" value="InterPro"/>
</dbReference>
<dbReference type="InterPro" id="IPR036097">
    <property type="entry name" value="HisK_dim/P_sf"/>
</dbReference>
<protein>
    <recommendedName>
        <fullName evidence="3">histidine kinase</fullName>
        <ecNumber evidence="3">2.7.13.3</ecNumber>
    </recommendedName>
</protein>
<dbReference type="InterPro" id="IPR004358">
    <property type="entry name" value="Sig_transdc_His_kin-like_C"/>
</dbReference>
<dbReference type="SUPFAM" id="SSF55874">
    <property type="entry name" value="ATPase domain of HSP90 chaperone/DNA topoisomerase II/histidine kinase"/>
    <property type="match status" value="1"/>
</dbReference>
<keyword evidence="6 12" id="KW-0808">Transferase</keyword>
<keyword evidence="9" id="KW-0067">ATP-binding</keyword>
<evidence type="ECO:0000256" key="10">
    <source>
        <dbReference type="SAM" id="Phobius"/>
    </source>
</evidence>
<reference evidence="12 15" key="1">
    <citation type="submission" date="2022-07" db="EMBL/GenBank/DDBJ databases">
        <authorList>
            <person name="Criscuolo A."/>
        </authorList>
    </citation>
    <scope>NUCLEOTIDE SEQUENCE</scope>
    <source>
        <strain evidence="15">CIP 111951</strain>
        <strain evidence="12">CIP111854</strain>
        <strain evidence="13">CIP111951</strain>
    </source>
</reference>
<evidence type="ECO:0000256" key="5">
    <source>
        <dbReference type="ARBA" id="ARBA00022553"/>
    </source>
</evidence>
<dbReference type="Gene3D" id="3.30.565.10">
    <property type="entry name" value="Histidine kinase-like ATPase, C-terminal domain"/>
    <property type="match status" value="1"/>
</dbReference>
<dbReference type="SMART" id="SM00388">
    <property type="entry name" value="HisKA"/>
    <property type="match status" value="1"/>
</dbReference>
<dbReference type="PANTHER" id="PTHR44936">
    <property type="entry name" value="SENSOR PROTEIN CREC"/>
    <property type="match status" value="1"/>
</dbReference>
<evidence type="ECO:0000256" key="3">
    <source>
        <dbReference type="ARBA" id="ARBA00012438"/>
    </source>
</evidence>
<keyword evidence="10" id="KW-0472">Membrane</keyword>
<evidence type="ECO:0000256" key="2">
    <source>
        <dbReference type="ARBA" id="ARBA00004651"/>
    </source>
</evidence>
<dbReference type="RefSeq" id="WP_261591659.1">
    <property type="nucleotide sequence ID" value="NZ_CAMAPC010000001.1"/>
</dbReference>
<dbReference type="AlphaFoldDB" id="A0A9W4QR59"/>
<sequence length="443" mass="49999">MYYASEQMFKRLFIYCAAAFTCSIFIAVILLDTKYVDIRVKEERPIVDSIFSVINKQAAQAPIDQDLLHYWSGQFGYELELLSIQNTQDLELDLAQLTQDGSVIELISGWTQDKVTAYYLRNEQILKMSKMHIDKQAYLLYWQSLLVTILVVLALFVYCYVHMHKKYIKKLLNAYETYGQGKLSLRVSTQMPAPYSVLASHFNTMATKIENLLEEHQHMLNGISHDLKTPLARLRFALDMTRSCTSTEEYQETIQFMDEDLDALDELLDDWFLYVGLNAARREPKVQTCRLDKMLHKIVSRSAPIYSNIKAVSQITPDIVVGADKKLLSRAVENLVNNACKFASQTIRVSTHLDNDYVCIVVEDDGAGIPEDKRAAVLKPFLRLDSSRNVPGIGLGLSIVASILNSHNGKLNICDSDLGGAKITLMLPINCEAELATSDACAL</sequence>
<dbReference type="PROSITE" id="PS50109">
    <property type="entry name" value="HIS_KIN"/>
    <property type="match status" value="1"/>
</dbReference>
<evidence type="ECO:0000256" key="7">
    <source>
        <dbReference type="ARBA" id="ARBA00022741"/>
    </source>
</evidence>
<dbReference type="InterPro" id="IPR036890">
    <property type="entry name" value="HATPase_C_sf"/>
</dbReference>
<dbReference type="GO" id="GO:0005524">
    <property type="term" value="F:ATP binding"/>
    <property type="evidence" value="ECO:0007669"/>
    <property type="project" value="UniProtKB-KW"/>
</dbReference>
<gene>
    <name evidence="12" type="primary">sasA_4</name>
    <name evidence="13" type="synonym">sasA_2</name>
    <name evidence="12" type="ORF">PSECIP111854_00341</name>
    <name evidence="13" type="ORF">PSECIP111951_00446</name>
</gene>
<dbReference type="Pfam" id="PF02518">
    <property type="entry name" value="HATPase_c"/>
    <property type="match status" value="1"/>
</dbReference>
<keyword evidence="10" id="KW-0812">Transmembrane</keyword>
<feature type="transmembrane region" description="Helical" evidence="10">
    <location>
        <begin position="140"/>
        <end position="161"/>
    </location>
</feature>
<accession>A0A9W4QR59</accession>
<dbReference type="Gene3D" id="1.10.287.130">
    <property type="match status" value="1"/>
</dbReference>
<keyword evidence="4" id="KW-1003">Cell membrane</keyword>
<dbReference type="EMBL" id="CAMAPC010000001">
    <property type="protein sequence ID" value="CAH9049709.1"/>
    <property type="molecule type" value="Genomic_DNA"/>
</dbReference>
<keyword evidence="5" id="KW-0597">Phosphoprotein</keyword>
<comment type="caution">
    <text evidence="12">The sequence shown here is derived from an EMBL/GenBank/DDBJ whole genome shotgun (WGS) entry which is preliminary data.</text>
</comment>
<dbReference type="EC" id="2.7.13.3" evidence="3"/>
<keyword evidence="7" id="KW-0547">Nucleotide-binding</keyword>
<dbReference type="InterPro" id="IPR003661">
    <property type="entry name" value="HisK_dim/P_dom"/>
</dbReference>
<evidence type="ECO:0000313" key="15">
    <source>
        <dbReference type="Proteomes" id="UP001152485"/>
    </source>
</evidence>
<dbReference type="EMBL" id="CAMAPD010000002">
    <property type="protein sequence ID" value="CAH9051680.1"/>
    <property type="molecule type" value="Genomic_DNA"/>
</dbReference>
<evidence type="ECO:0000256" key="1">
    <source>
        <dbReference type="ARBA" id="ARBA00000085"/>
    </source>
</evidence>
<evidence type="ECO:0000313" key="13">
    <source>
        <dbReference type="EMBL" id="CAH9051680.1"/>
    </source>
</evidence>
<evidence type="ECO:0000313" key="12">
    <source>
        <dbReference type="EMBL" id="CAH9049709.1"/>
    </source>
</evidence>
<organism evidence="12 14">
    <name type="scientific">Pseudoalteromonas holothuriae</name>
    <dbReference type="NCBI Taxonomy" id="2963714"/>
    <lineage>
        <taxon>Bacteria</taxon>
        <taxon>Pseudomonadati</taxon>
        <taxon>Pseudomonadota</taxon>
        <taxon>Gammaproteobacteria</taxon>
        <taxon>Alteromonadales</taxon>
        <taxon>Pseudoalteromonadaceae</taxon>
        <taxon>Pseudoalteromonas</taxon>
    </lineage>
</organism>
<evidence type="ECO:0000256" key="9">
    <source>
        <dbReference type="ARBA" id="ARBA00022840"/>
    </source>
</evidence>
<proteinExistence type="predicted"/>
<dbReference type="PRINTS" id="PR00344">
    <property type="entry name" value="BCTRLSENSOR"/>
</dbReference>
<feature type="domain" description="Histidine kinase" evidence="11">
    <location>
        <begin position="222"/>
        <end position="431"/>
    </location>
</feature>
<keyword evidence="10" id="KW-1133">Transmembrane helix</keyword>
<dbReference type="GO" id="GO:0005886">
    <property type="term" value="C:plasma membrane"/>
    <property type="evidence" value="ECO:0007669"/>
    <property type="project" value="UniProtKB-SubCell"/>
</dbReference>
<dbReference type="SMART" id="SM00387">
    <property type="entry name" value="HATPase_c"/>
    <property type="match status" value="1"/>
</dbReference>
<comment type="catalytic activity">
    <reaction evidence="1">
        <text>ATP + protein L-histidine = ADP + protein N-phospho-L-histidine.</text>
        <dbReference type="EC" id="2.7.13.3"/>
    </reaction>
</comment>
<feature type="transmembrane region" description="Helical" evidence="10">
    <location>
        <begin position="12"/>
        <end position="31"/>
    </location>
</feature>
<keyword evidence="8" id="KW-0418">Kinase</keyword>
<dbReference type="Pfam" id="PF00512">
    <property type="entry name" value="HisKA"/>
    <property type="match status" value="1"/>
</dbReference>
<dbReference type="InterPro" id="IPR003594">
    <property type="entry name" value="HATPase_dom"/>
</dbReference>